<dbReference type="SUPFAM" id="SSF52540">
    <property type="entry name" value="P-loop containing nucleoside triphosphate hydrolases"/>
    <property type="match status" value="1"/>
</dbReference>
<reference evidence="6" key="1">
    <citation type="submission" date="2019-08" db="EMBL/GenBank/DDBJ databases">
        <authorList>
            <person name="Kucharzyk K."/>
            <person name="Murdoch R.W."/>
            <person name="Higgins S."/>
            <person name="Loffler F."/>
        </authorList>
    </citation>
    <scope>NUCLEOTIDE SEQUENCE</scope>
</reference>
<dbReference type="InterPro" id="IPR029016">
    <property type="entry name" value="GAF-like_dom_sf"/>
</dbReference>
<dbReference type="SUPFAM" id="SSF46689">
    <property type="entry name" value="Homeodomain-like"/>
    <property type="match status" value="1"/>
</dbReference>
<proteinExistence type="predicted"/>
<dbReference type="GO" id="GO:0006355">
    <property type="term" value="P:regulation of DNA-templated transcription"/>
    <property type="evidence" value="ECO:0007669"/>
    <property type="project" value="InterPro"/>
</dbReference>
<evidence type="ECO:0000256" key="3">
    <source>
        <dbReference type="ARBA" id="ARBA00023015"/>
    </source>
</evidence>
<dbReference type="PROSITE" id="PS50045">
    <property type="entry name" value="SIGMA54_INTERACT_4"/>
    <property type="match status" value="1"/>
</dbReference>
<keyword evidence="2" id="KW-0067">ATP-binding</keyword>
<evidence type="ECO:0000259" key="5">
    <source>
        <dbReference type="PROSITE" id="PS50045"/>
    </source>
</evidence>
<evidence type="ECO:0000256" key="2">
    <source>
        <dbReference type="ARBA" id="ARBA00022840"/>
    </source>
</evidence>
<keyword evidence="3" id="KW-0805">Transcription regulation</keyword>
<dbReference type="CDD" id="cd00009">
    <property type="entry name" value="AAA"/>
    <property type="match status" value="1"/>
</dbReference>
<gene>
    <name evidence="6" type="primary">norR_64</name>
    <name evidence="6" type="ORF">SDC9_54336</name>
</gene>
<dbReference type="PROSITE" id="PS00675">
    <property type="entry name" value="SIGMA54_INTERACT_1"/>
    <property type="match status" value="1"/>
</dbReference>
<dbReference type="InterPro" id="IPR058031">
    <property type="entry name" value="AAA_lid_NorR"/>
</dbReference>
<organism evidence="6">
    <name type="scientific">bioreactor metagenome</name>
    <dbReference type="NCBI Taxonomy" id="1076179"/>
    <lineage>
        <taxon>unclassified sequences</taxon>
        <taxon>metagenomes</taxon>
        <taxon>ecological metagenomes</taxon>
    </lineage>
</organism>
<dbReference type="FunFam" id="3.40.50.300:FF:000006">
    <property type="entry name" value="DNA-binding transcriptional regulator NtrC"/>
    <property type="match status" value="1"/>
</dbReference>
<keyword evidence="4" id="KW-0804">Transcription</keyword>
<dbReference type="GO" id="GO:0005524">
    <property type="term" value="F:ATP binding"/>
    <property type="evidence" value="ECO:0007669"/>
    <property type="project" value="UniProtKB-KW"/>
</dbReference>
<name>A0A644X1I3_9ZZZZ</name>
<dbReference type="InterPro" id="IPR002078">
    <property type="entry name" value="Sigma_54_int"/>
</dbReference>
<keyword evidence="1" id="KW-0547">Nucleotide-binding</keyword>
<dbReference type="InterPro" id="IPR009057">
    <property type="entry name" value="Homeodomain-like_sf"/>
</dbReference>
<dbReference type="Gene3D" id="1.10.10.60">
    <property type="entry name" value="Homeodomain-like"/>
    <property type="match status" value="1"/>
</dbReference>
<dbReference type="Gene3D" id="3.40.50.300">
    <property type="entry name" value="P-loop containing nucleotide triphosphate hydrolases"/>
    <property type="match status" value="1"/>
</dbReference>
<dbReference type="PANTHER" id="PTHR32071:SF57">
    <property type="entry name" value="C4-DICARBOXYLATE TRANSPORT TRANSCRIPTIONAL REGULATORY PROTEIN DCTD"/>
    <property type="match status" value="1"/>
</dbReference>
<feature type="domain" description="Sigma-54 factor interaction" evidence="5">
    <location>
        <begin position="349"/>
        <end position="579"/>
    </location>
</feature>
<dbReference type="Gene3D" id="3.30.450.40">
    <property type="match status" value="1"/>
</dbReference>
<evidence type="ECO:0000256" key="4">
    <source>
        <dbReference type="ARBA" id="ARBA00023163"/>
    </source>
</evidence>
<dbReference type="InterPro" id="IPR025662">
    <property type="entry name" value="Sigma_54_int_dom_ATP-bd_1"/>
</dbReference>
<comment type="caution">
    <text evidence="6">The sequence shown here is derived from an EMBL/GenBank/DDBJ whole genome shotgun (WGS) entry which is preliminary data.</text>
</comment>
<dbReference type="PRINTS" id="PR01590">
    <property type="entry name" value="HTHFIS"/>
</dbReference>
<protein>
    <submittedName>
        <fullName evidence="6">Anaerobic nitric oxide reductase transcription regulator NorR</fullName>
    </submittedName>
</protein>
<dbReference type="PANTHER" id="PTHR32071">
    <property type="entry name" value="TRANSCRIPTIONAL REGULATORY PROTEIN"/>
    <property type="match status" value="1"/>
</dbReference>
<evidence type="ECO:0000313" key="6">
    <source>
        <dbReference type="EMBL" id="MPM08024.1"/>
    </source>
</evidence>
<dbReference type="InterPro" id="IPR002197">
    <property type="entry name" value="HTH_Fis"/>
</dbReference>
<sequence length="668" mass="75608">MADTEKWENLHMGGYANDLPEYVAKAWHTSYALDVDPEKTDVTMYDINQFAKMKEAFTEVFLYAHRAAKSYYNNILGKDICIGLFDRNCCMMHLYGSGNALQKNLTERNLTRKSKWDYSTLGANAVSVGFELNRPVTIKGYQNFCRLLSDFSTAFTPFSIESKFKWPGDKENTNEVHTIKGGVALFYRMPEDREVCETISFSIVREISTYLHLLYITYQLLSANRSAILVINVDAKGTYSIFDYNARIFKSLGIPAKVMFNKRLDSIIDPKPNNKEFWDMIQSGVSKKNINMELKIHGISNSYIVTLLPDSEESLQIQNITIAIDSEKQINRAISQKIGNNARLTFCDIIGENPTFLHTVEQAKLTAKSDRNVLILGESGTGKDIFAQAIHNASDRKNNPFIAMNCAALPRELIASELFGYTEGAFTGAKRGGNVGKVELANSGTLFLDEIADLPLDLQAMLLRILENSAFMRLGATRETSVDVKIISATNANIIEMINQKKFRADLYYRLSTLQLMIPPLRERGQDTILLAEHFFKLNALRFGNPPVTLSEGAKEMLMKSEWKGNVRSLQNMVESLALLHPGETITREHIEEYMNSTFGRFTDSAKTDGASNIETVKNSVSYYRKMPKEVLLKVLEKNRFNKTVTAHSLGISRKTLYRWMLEYGLEL</sequence>
<dbReference type="Gene3D" id="1.10.8.60">
    <property type="match status" value="1"/>
</dbReference>
<dbReference type="Pfam" id="PF02954">
    <property type="entry name" value="HTH_8"/>
    <property type="match status" value="1"/>
</dbReference>
<dbReference type="Pfam" id="PF25601">
    <property type="entry name" value="AAA_lid_14"/>
    <property type="match status" value="1"/>
</dbReference>
<dbReference type="InterPro" id="IPR027417">
    <property type="entry name" value="P-loop_NTPase"/>
</dbReference>
<accession>A0A644X1I3</accession>
<dbReference type="EMBL" id="VSSQ01001402">
    <property type="protein sequence ID" value="MPM08024.1"/>
    <property type="molecule type" value="Genomic_DNA"/>
</dbReference>
<dbReference type="Pfam" id="PF00158">
    <property type="entry name" value="Sigma54_activat"/>
    <property type="match status" value="1"/>
</dbReference>
<dbReference type="InterPro" id="IPR003593">
    <property type="entry name" value="AAA+_ATPase"/>
</dbReference>
<evidence type="ECO:0000256" key="1">
    <source>
        <dbReference type="ARBA" id="ARBA00022741"/>
    </source>
</evidence>
<dbReference type="GO" id="GO:0043565">
    <property type="term" value="F:sequence-specific DNA binding"/>
    <property type="evidence" value="ECO:0007669"/>
    <property type="project" value="InterPro"/>
</dbReference>
<dbReference type="SMART" id="SM00382">
    <property type="entry name" value="AAA"/>
    <property type="match status" value="1"/>
</dbReference>
<dbReference type="AlphaFoldDB" id="A0A644X1I3"/>